<dbReference type="Proteomes" id="UP001597024">
    <property type="component" value="Unassembled WGS sequence"/>
</dbReference>
<reference evidence="3" key="1">
    <citation type="journal article" date="2019" name="Int. J. Syst. Evol. Microbiol.">
        <title>The Global Catalogue of Microorganisms (GCM) 10K type strain sequencing project: providing services to taxonomists for standard genome sequencing and annotation.</title>
        <authorList>
            <consortium name="The Broad Institute Genomics Platform"/>
            <consortium name="The Broad Institute Genome Sequencing Center for Infectious Disease"/>
            <person name="Wu L."/>
            <person name="Ma J."/>
        </authorList>
    </citation>
    <scope>NUCLEOTIDE SEQUENCE [LARGE SCALE GENOMIC DNA]</scope>
    <source>
        <strain evidence="3">CCUG 62974</strain>
    </source>
</reference>
<comment type="caution">
    <text evidence="2">The sequence shown here is derived from an EMBL/GenBank/DDBJ whole genome shotgun (WGS) entry which is preliminary data.</text>
</comment>
<accession>A0ABW3E051</accession>
<keyword evidence="3" id="KW-1185">Reference proteome</keyword>
<organism evidence="2 3">
    <name type="scientific">Streptosporangium algeriense</name>
    <dbReference type="NCBI Taxonomy" id="1682748"/>
    <lineage>
        <taxon>Bacteria</taxon>
        <taxon>Bacillati</taxon>
        <taxon>Actinomycetota</taxon>
        <taxon>Actinomycetes</taxon>
        <taxon>Streptosporangiales</taxon>
        <taxon>Streptosporangiaceae</taxon>
        <taxon>Streptosporangium</taxon>
    </lineage>
</organism>
<evidence type="ECO:0000259" key="1">
    <source>
        <dbReference type="Pfam" id="PF13471"/>
    </source>
</evidence>
<dbReference type="InterPro" id="IPR032708">
    <property type="entry name" value="McjB_C"/>
</dbReference>
<protein>
    <submittedName>
        <fullName evidence="2">Lasso peptide biosynthesis B2 protein</fullName>
    </submittedName>
</protein>
<evidence type="ECO:0000313" key="2">
    <source>
        <dbReference type="EMBL" id="MFD0889369.1"/>
    </source>
</evidence>
<gene>
    <name evidence="2" type="ORF">ACFQ08_32945</name>
</gene>
<sequence length="53" mass="5739">MRGHWPTWCTGVRTSPFAAHAWVQTDGRPVGEPSDITGYHVILSVPPPSPGPM</sequence>
<feature type="domain" description="Microcin J25-processing protein McjB C-terminal" evidence="1">
    <location>
        <begin position="1"/>
        <end position="43"/>
    </location>
</feature>
<evidence type="ECO:0000313" key="3">
    <source>
        <dbReference type="Proteomes" id="UP001597024"/>
    </source>
</evidence>
<dbReference type="EMBL" id="JBHTHX010001795">
    <property type="protein sequence ID" value="MFD0889369.1"/>
    <property type="molecule type" value="Genomic_DNA"/>
</dbReference>
<name>A0ABW3E051_9ACTN</name>
<dbReference type="NCBIfam" id="NF033537">
    <property type="entry name" value="lasso_biosyn_B2"/>
    <property type="match status" value="1"/>
</dbReference>
<dbReference type="InterPro" id="IPR053521">
    <property type="entry name" value="McjB-like"/>
</dbReference>
<dbReference type="Pfam" id="PF13471">
    <property type="entry name" value="Transglut_core3"/>
    <property type="match status" value="1"/>
</dbReference>
<proteinExistence type="predicted"/>